<dbReference type="EMBL" id="OCNH01000009">
    <property type="protein sequence ID" value="SOD99311.1"/>
    <property type="molecule type" value="Genomic_DNA"/>
</dbReference>
<dbReference type="Proteomes" id="UP000219452">
    <property type="component" value="Unassembled WGS sequence"/>
</dbReference>
<dbReference type="Gene3D" id="3.20.20.80">
    <property type="entry name" value="Glycosidases"/>
    <property type="match status" value="1"/>
</dbReference>
<keyword evidence="6 9" id="KW-0119">Carbohydrate metabolism</keyword>
<dbReference type="AlphaFoldDB" id="A0A286GUY8"/>
<feature type="chain" id="PRO_5012945082" description="Beta-xylanase" evidence="10">
    <location>
        <begin position="21"/>
        <end position="587"/>
    </location>
</feature>
<evidence type="ECO:0000256" key="8">
    <source>
        <dbReference type="ARBA" id="ARBA00023326"/>
    </source>
</evidence>
<evidence type="ECO:0000256" key="4">
    <source>
        <dbReference type="ARBA" id="ARBA00022729"/>
    </source>
</evidence>
<sequence length="587" mass="65773">MLNYVSVIVSILVTAAVAHAQVSLLPAESIPFTTSPRNVPASTLATIDAAGQAFQKAYRISTLGQTGNDRLTMRYTIDSDVQKGDVLLLSFYSRSLQSRKETGESFIEISLDRVIGGKYTWPPLIERGMSFGSVWTLTQIPFVASREVTKGDLSLVIKCGSFPQQFELGQLTLVNYKQSKQLADLPRSIVHYDGDAPDAAWRKAAADRIEKYRKGDLTVRVLNASGKPVNNASVSVRLAKSAFAWGTATNSKMLLDSISPDAKTYRDTLLRYFNKVVFENEMKSKNWATTDHDQTKKAVAWLRTHNIPARGHVMVWPSWQHSPHLVRYQRDKAALGETIMNQIADQTAVMKDQFVEWDVINEPFAHHSIIDSLGGKNVMVSWFNAARKNTPGVKLFLNEYTMFHAEGGGSDSFYNYVKFLKDQHAPIDGIGEQAHIGGTPPGIELVLKRLDRFAEFGLPIQISEFDITSDDDDFKARYMRDFMTALFSHPATTGFVQWGFWEKAHWIPAGALWDKDWNLRAHGKVFTDLVGKTWTTHETGVTRKTGEYKVRGFTGDYDIVVTVNGKSVRKNYTLDRTGGAVEIRLPD</sequence>
<keyword evidence="8 9" id="KW-0624">Polysaccharide degradation</keyword>
<evidence type="ECO:0000256" key="9">
    <source>
        <dbReference type="RuleBase" id="RU361174"/>
    </source>
</evidence>
<evidence type="ECO:0000256" key="3">
    <source>
        <dbReference type="ARBA" id="ARBA00022651"/>
    </source>
</evidence>
<dbReference type="GO" id="GO:0045493">
    <property type="term" value="P:xylan catabolic process"/>
    <property type="evidence" value="ECO:0007669"/>
    <property type="project" value="UniProtKB-KW"/>
</dbReference>
<dbReference type="OrthoDB" id="9809277at2"/>
<comment type="similarity">
    <text evidence="2 9">Belongs to the glycosyl hydrolase 10 (cellulase F) family.</text>
</comment>
<keyword evidence="4 10" id="KW-0732">Signal</keyword>
<dbReference type="SMART" id="SM00633">
    <property type="entry name" value="Glyco_10"/>
    <property type="match status" value="1"/>
</dbReference>
<feature type="signal peptide" evidence="10">
    <location>
        <begin position="1"/>
        <end position="20"/>
    </location>
</feature>
<keyword evidence="7 9" id="KW-0326">Glycosidase</keyword>
<protein>
    <recommendedName>
        <fullName evidence="9">Beta-xylanase</fullName>
        <ecNumber evidence="9">3.2.1.8</ecNumber>
    </recommendedName>
</protein>
<dbReference type="InterPro" id="IPR017853">
    <property type="entry name" value="GH"/>
</dbReference>
<dbReference type="PROSITE" id="PS51760">
    <property type="entry name" value="GH10_2"/>
    <property type="match status" value="1"/>
</dbReference>
<evidence type="ECO:0000313" key="13">
    <source>
        <dbReference type="Proteomes" id="UP000219452"/>
    </source>
</evidence>
<dbReference type="InterPro" id="IPR001000">
    <property type="entry name" value="GH10_dom"/>
</dbReference>
<evidence type="ECO:0000256" key="2">
    <source>
        <dbReference type="ARBA" id="ARBA00007495"/>
    </source>
</evidence>
<proteinExistence type="inferred from homology"/>
<accession>A0A286GUY8</accession>
<feature type="domain" description="GH10" evidence="11">
    <location>
        <begin position="248"/>
        <end position="529"/>
    </location>
</feature>
<evidence type="ECO:0000259" key="11">
    <source>
        <dbReference type="PROSITE" id="PS51760"/>
    </source>
</evidence>
<organism evidence="12 13">
    <name type="scientific">Spirosoma fluviale</name>
    <dbReference type="NCBI Taxonomy" id="1597977"/>
    <lineage>
        <taxon>Bacteria</taxon>
        <taxon>Pseudomonadati</taxon>
        <taxon>Bacteroidota</taxon>
        <taxon>Cytophagia</taxon>
        <taxon>Cytophagales</taxon>
        <taxon>Cytophagaceae</taxon>
        <taxon>Spirosoma</taxon>
    </lineage>
</organism>
<evidence type="ECO:0000256" key="7">
    <source>
        <dbReference type="ARBA" id="ARBA00023295"/>
    </source>
</evidence>
<comment type="catalytic activity">
    <reaction evidence="1 9">
        <text>Endohydrolysis of (1-&gt;4)-beta-D-xylosidic linkages in xylans.</text>
        <dbReference type="EC" id="3.2.1.8"/>
    </reaction>
</comment>
<evidence type="ECO:0000256" key="5">
    <source>
        <dbReference type="ARBA" id="ARBA00022801"/>
    </source>
</evidence>
<evidence type="ECO:0000256" key="1">
    <source>
        <dbReference type="ARBA" id="ARBA00000681"/>
    </source>
</evidence>
<dbReference type="GO" id="GO:0031176">
    <property type="term" value="F:endo-1,4-beta-xylanase activity"/>
    <property type="evidence" value="ECO:0007669"/>
    <property type="project" value="UniProtKB-EC"/>
</dbReference>
<dbReference type="PANTHER" id="PTHR31490:SF88">
    <property type="entry name" value="BETA-XYLANASE"/>
    <property type="match status" value="1"/>
</dbReference>
<dbReference type="Pfam" id="PF00331">
    <property type="entry name" value="Glyco_hydro_10"/>
    <property type="match status" value="1"/>
</dbReference>
<dbReference type="EC" id="3.2.1.8" evidence="9"/>
<keyword evidence="5 9" id="KW-0378">Hydrolase</keyword>
<dbReference type="InterPro" id="IPR044846">
    <property type="entry name" value="GH10"/>
</dbReference>
<keyword evidence="13" id="KW-1185">Reference proteome</keyword>
<dbReference type="RefSeq" id="WP_097131790.1">
    <property type="nucleotide sequence ID" value="NZ_OCNH01000009.1"/>
</dbReference>
<evidence type="ECO:0000313" key="12">
    <source>
        <dbReference type="EMBL" id="SOD99311.1"/>
    </source>
</evidence>
<keyword evidence="3 12" id="KW-0858">Xylan degradation</keyword>
<gene>
    <name evidence="12" type="ORF">SAMN06269250_6361</name>
</gene>
<evidence type="ECO:0000256" key="6">
    <source>
        <dbReference type="ARBA" id="ARBA00023277"/>
    </source>
</evidence>
<dbReference type="SUPFAM" id="SSF51445">
    <property type="entry name" value="(Trans)glycosidases"/>
    <property type="match status" value="1"/>
</dbReference>
<name>A0A286GUY8_9BACT</name>
<reference evidence="13" key="1">
    <citation type="submission" date="2017-09" db="EMBL/GenBank/DDBJ databases">
        <authorList>
            <person name="Varghese N."/>
            <person name="Submissions S."/>
        </authorList>
    </citation>
    <scope>NUCLEOTIDE SEQUENCE [LARGE SCALE GENOMIC DNA]</scope>
    <source>
        <strain evidence="13">DSM 29961</strain>
    </source>
</reference>
<dbReference type="PRINTS" id="PR00134">
    <property type="entry name" value="GLHYDRLASE10"/>
</dbReference>
<evidence type="ECO:0000256" key="10">
    <source>
        <dbReference type="SAM" id="SignalP"/>
    </source>
</evidence>
<dbReference type="PANTHER" id="PTHR31490">
    <property type="entry name" value="GLYCOSYL HYDROLASE"/>
    <property type="match status" value="1"/>
</dbReference>